<dbReference type="PANTHER" id="PTHR43790:SF8">
    <property type="entry name" value="SUGAR ABC TRANSPORTER ATP-BINDING PROTEIN"/>
    <property type="match status" value="1"/>
</dbReference>
<evidence type="ECO:0000256" key="2">
    <source>
        <dbReference type="ARBA" id="ARBA00022840"/>
    </source>
</evidence>
<keyword evidence="1" id="KW-0547">Nucleotide-binding</keyword>
<dbReference type="RefSeq" id="WP_349230325.1">
    <property type="nucleotide sequence ID" value="NZ_JBBMFJ010000037.1"/>
</dbReference>
<name>A0ABV1HRU3_9FIRM</name>
<evidence type="ECO:0000313" key="5">
    <source>
        <dbReference type="Proteomes" id="UP001437460"/>
    </source>
</evidence>
<dbReference type="PROSITE" id="PS50893">
    <property type="entry name" value="ABC_TRANSPORTER_2"/>
    <property type="match status" value="2"/>
</dbReference>
<evidence type="ECO:0000313" key="4">
    <source>
        <dbReference type="EMBL" id="MEQ2564298.1"/>
    </source>
</evidence>
<dbReference type="Gene3D" id="3.40.50.300">
    <property type="entry name" value="P-loop containing nucleotide triphosphate hydrolases"/>
    <property type="match status" value="2"/>
</dbReference>
<proteinExistence type="predicted"/>
<dbReference type="GO" id="GO:0005524">
    <property type="term" value="F:ATP binding"/>
    <property type="evidence" value="ECO:0007669"/>
    <property type="project" value="UniProtKB-KW"/>
</dbReference>
<comment type="caution">
    <text evidence="4">The sequence shown here is derived from an EMBL/GenBank/DDBJ whole genome shotgun (WGS) entry which is preliminary data.</text>
</comment>
<sequence length="482" mass="55745">MKQEILRFENVTCKKDGAVYLDNFSFYMTAGEIVGMLSVNDRGIKELIELTAKNHPIDAGRVYMDGKLVNSYLNQEETSNRIYQIDQKSSLINDLSIADNLFVMRPGFKKQVINELVLREQADRVLKQLSMDLDLNKRVERLTTMERIMVEIAKAYLMGSKLLVVLYPEKLIGQADFPQFHQLLRKMQSMGISTLYFCYHHWIMFKICDKIALFSRGRIKKLFEPEEFREEAIAPYIYYFKENTVFKPKVDQGYMLELKNITDGDIHNLSLGIKPGECITLLDSDDQIIDRLTGILAGKYMDYEGEIFCAHKKMEKKVKSSLDQGMIVLDDNPMQSFLFSEMSYLENLTFLLDRKLKKSILKQSYINSVRNEYYGEAGDVIDTKYIASLSLKEKFGLVYNKISLFHPKILVVKKPFAYGDMHCRTYILKRMQELKAAGVSILLLTGYLTDCVYISDHIGIVKDGSFSVLLEPQEYEITSRLF</sequence>
<dbReference type="Proteomes" id="UP001437460">
    <property type="component" value="Unassembled WGS sequence"/>
</dbReference>
<dbReference type="PANTHER" id="PTHR43790">
    <property type="entry name" value="CARBOHYDRATE TRANSPORT ATP-BINDING PROTEIN MG119-RELATED"/>
    <property type="match status" value="1"/>
</dbReference>
<gene>
    <name evidence="4" type="ORF">WMO41_14185</name>
</gene>
<feature type="domain" description="ABC transporter" evidence="3">
    <location>
        <begin position="240"/>
        <end position="481"/>
    </location>
</feature>
<dbReference type="EMBL" id="JBBMFJ010000037">
    <property type="protein sequence ID" value="MEQ2564298.1"/>
    <property type="molecule type" value="Genomic_DNA"/>
</dbReference>
<keyword evidence="5" id="KW-1185">Reference proteome</keyword>
<keyword evidence="2 4" id="KW-0067">ATP-binding</keyword>
<protein>
    <submittedName>
        <fullName evidence="4">ATP-binding cassette domain-containing protein</fullName>
    </submittedName>
</protein>
<dbReference type="SUPFAM" id="SSF52540">
    <property type="entry name" value="P-loop containing nucleoside triphosphate hydrolases"/>
    <property type="match status" value="2"/>
</dbReference>
<feature type="domain" description="ABC transporter" evidence="3">
    <location>
        <begin position="6"/>
        <end position="241"/>
    </location>
</feature>
<dbReference type="Pfam" id="PF00005">
    <property type="entry name" value="ABC_tran"/>
    <property type="match status" value="1"/>
</dbReference>
<organism evidence="4 5">
    <name type="scientific">Ventrimonas faecis</name>
    <dbReference type="NCBI Taxonomy" id="3133170"/>
    <lineage>
        <taxon>Bacteria</taxon>
        <taxon>Bacillati</taxon>
        <taxon>Bacillota</taxon>
        <taxon>Clostridia</taxon>
        <taxon>Lachnospirales</taxon>
        <taxon>Lachnospiraceae</taxon>
        <taxon>Ventrimonas</taxon>
    </lineage>
</organism>
<dbReference type="InterPro" id="IPR050107">
    <property type="entry name" value="ABC_carbohydrate_import_ATPase"/>
</dbReference>
<evidence type="ECO:0000256" key="1">
    <source>
        <dbReference type="ARBA" id="ARBA00022741"/>
    </source>
</evidence>
<reference evidence="4 5" key="1">
    <citation type="submission" date="2024-03" db="EMBL/GenBank/DDBJ databases">
        <title>Human intestinal bacterial collection.</title>
        <authorList>
            <person name="Pauvert C."/>
            <person name="Hitch T.C.A."/>
            <person name="Clavel T."/>
        </authorList>
    </citation>
    <scope>NUCLEOTIDE SEQUENCE [LARGE SCALE GENOMIC DNA]</scope>
    <source>
        <strain evidence="4 5">CLA-AP-H27</strain>
    </source>
</reference>
<dbReference type="InterPro" id="IPR027417">
    <property type="entry name" value="P-loop_NTPase"/>
</dbReference>
<dbReference type="InterPro" id="IPR003439">
    <property type="entry name" value="ABC_transporter-like_ATP-bd"/>
</dbReference>
<accession>A0ABV1HRU3</accession>
<evidence type="ECO:0000259" key="3">
    <source>
        <dbReference type="PROSITE" id="PS50893"/>
    </source>
</evidence>